<reference evidence="3 4" key="1">
    <citation type="submission" date="2024-08" db="EMBL/GenBank/DDBJ databases">
        <authorList>
            <person name="Lu H."/>
        </authorList>
    </citation>
    <scope>NUCLEOTIDE SEQUENCE [LARGE SCALE GENOMIC DNA]</scope>
    <source>
        <strain evidence="3 4">BYS78W</strain>
    </source>
</reference>
<feature type="chain" id="PRO_5045065787" description="DUF4124 domain-containing protein" evidence="2">
    <location>
        <begin position="20"/>
        <end position="141"/>
    </location>
</feature>
<keyword evidence="4" id="KW-1185">Reference proteome</keyword>
<dbReference type="Proteomes" id="UP001606134">
    <property type="component" value="Unassembled WGS sequence"/>
</dbReference>
<feature type="signal peptide" evidence="2">
    <location>
        <begin position="1"/>
        <end position="19"/>
    </location>
</feature>
<comment type="caution">
    <text evidence="3">The sequence shown here is derived from an EMBL/GenBank/DDBJ whole genome shotgun (WGS) entry which is preliminary data.</text>
</comment>
<name>A0ABW7HFF6_9BURK</name>
<protein>
    <recommendedName>
        <fullName evidence="5">DUF4124 domain-containing protein</fullName>
    </recommendedName>
</protein>
<dbReference type="EMBL" id="JBIGIC010000009">
    <property type="protein sequence ID" value="MFG6488644.1"/>
    <property type="molecule type" value="Genomic_DNA"/>
</dbReference>
<feature type="region of interest" description="Disordered" evidence="1">
    <location>
        <begin position="32"/>
        <end position="141"/>
    </location>
</feature>
<evidence type="ECO:0000313" key="3">
    <source>
        <dbReference type="EMBL" id="MFG6488644.1"/>
    </source>
</evidence>
<proteinExistence type="predicted"/>
<evidence type="ECO:0000313" key="4">
    <source>
        <dbReference type="Proteomes" id="UP001606134"/>
    </source>
</evidence>
<organism evidence="3 4">
    <name type="scientific">Pelomonas candidula</name>
    <dbReference type="NCBI Taxonomy" id="3299025"/>
    <lineage>
        <taxon>Bacteria</taxon>
        <taxon>Pseudomonadati</taxon>
        <taxon>Pseudomonadota</taxon>
        <taxon>Betaproteobacteria</taxon>
        <taxon>Burkholderiales</taxon>
        <taxon>Sphaerotilaceae</taxon>
        <taxon>Roseateles</taxon>
    </lineage>
</organism>
<keyword evidence="2" id="KW-0732">Signal</keyword>
<feature type="compositionally biased region" description="Low complexity" evidence="1">
    <location>
        <begin position="72"/>
        <end position="83"/>
    </location>
</feature>
<dbReference type="RefSeq" id="WP_394413942.1">
    <property type="nucleotide sequence ID" value="NZ_JBIGIC010000009.1"/>
</dbReference>
<sequence>MKPLLLAALALCTALPVLAQTQVRSTQVYRCGPDGRDLRDSPCPGGAAASNVHYDEPSAADSRAARERQMADAKQAAALAAARRASEAEARHQRAAHIGLQPAATPAQPASGPQVTHLKPPKVAKPKKPHAPSARASGAAR</sequence>
<feature type="compositionally biased region" description="Low complexity" evidence="1">
    <location>
        <begin position="131"/>
        <end position="141"/>
    </location>
</feature>
<evidence type="ECO:0000256" key="2">
    <source>
        <dbReference type="SAM" id="SignalP"/>
    </source>
</evidence>
<accession>A0ABW7HFF6</accession>
<evidence type="ECO:0000256" key="1">
    <source>
        <dbReference type="SAM" id="MobiDB-lite"/>
    </source>
</evidence>
<evidence type="ECO:0008006" key="5">
    <source>
        <dbReference type="Google" id="ProtNLM"/>
    </source>
</evidence>
<feature type="compositionally biased region" description="Basic residues" evidence="1">
    <location>
        <begin position="119"/>
        <end position="130"/>
    </location>
</feature>
<gene>
    <name evidence="3" type="ORF">ACG04R_18310</name>
</gene>